<sequence>MGIRGIALRWFQSYLVGRTQCVKVSSVDSSKIIAFSKQETVKKGVPQCYILGPVLFLIFINDLYQSLSGPNLYLYADDTSLTFSSPSKDCLELNTFLAGNALLNWVELNRLQVNISKTTIVEFCIGNRPNNSLLSIHLGVSLNF</sequence>
<dbReference type="AlphaFoldDB" id="A0A1B6I204"/>
<dbReference type="Pfam" id="PF00078">
    <property type="entry name" value="RVT_1"/>
    <property type="match status" value="1"/>
</dbReference>
<dbReference type="PANTHER" id="PTHR33332">
    <property type="entry name" value="REVERSE TRANSCRIPTASE DOMAIN-CONTAINING PROTEIN"/>
    <property type="match status" value="1"/>
</dbReference>
<dbReference type="PROSITE" id="PS50878">
    <property type="entry name" value="RT_POL"/>
    <property type="match status" value="1"/>
</dbReference>
<evidence type="ECO:0000313" key="2">
    <source>
        <dbReference type="EMBL" id="JAS80961.1"/>
    </source>
</evidence>
<reference evidence="2" key="1">
    <citation type="submission" date="2015-11" db="EMBL/GenBank/DDBJ databases">
        <title>De novo transcriptome assembly of four potential Pierce s Disease insect vectors from Arizona vineyards.</title>
        <authorList>
            <person name="Tassone E.E."/>
        </authorList>
    </citation>
    <scope>NUCLEOTIDE SEQUENCE</scope>
</reference>
<feature type="domain" description="Reverse transcriptase" evidence="1">
    <location>
        <begin position="1"/>
        <end position="142"/>
    </location>
</feature>
<accession>A0A1B6I204</accession>
<feature type="non-terminal residue" evidence="2">
    <location>
        <position position="144"/>
    </location>
</feature>
<gene>
    <name evidence="2" type="ORF">g.22556</name>
</gene>
<dbReference type="EMBL" id="GECU01026745">
    <property type="protein sequence ID" value="JAS80961.1"/>
    <property type="molecule type" value="Transcribed_RNA"/>
</dbReference>
<name>A0A1B6I204_9HEMI</name>
<organism evidence="2">
    <name type="scientific">Homalodisca liturata</name>
    <dbReference type="NCBI Taxonomy" id="320908"/>
    <lineage>
        <taxon>Eukaryota</taxon>
        <taxon>Metazoa</taxon>
        <taxon>Ecdysozoa</taxon>
        <taxon>Arthropoda</taxon>
        <taxon>Hexapoda</taxon>
        <taxon>Insecta</taxon>
        <taxon>Pterygota</taxon>
        <taxon>Neoptera</taxon>
        <taxon>Paraneoptera</taxon>
        <taxon>Hemiptera</taxon>
        <taxon>Auchenorrhyncha</taxon>
        <taxon>Membracoidea</taxon>
        <taxon>Cicadellidae</taxon>
        <taxon>Cicadellinae</taxon>
        <taxon>Proconiini</taxon>
        <taxon>Homalodisca</taxon>
    </lineage>
</organism>
<proteinExistence type="predicted"/>
<evidence type="ECO:0000259" key="1">
    <source>
        <dbReference type="PROSITE" id="PS50878"/>
    </source>
</evidence>
<dbReference type="InterPro" id="IPR000477">
    <property type="entry name" value="RT_dom"/>
</dbReference>
<protein>
    <recommendedName>
        <fullName evidence="1">Reverse transcriptase domain-containing protein</fullName>
    </recommendedName>
</protein>